<sequence length="454" mass="50268">AVGDEGAGQARSARERRIVGEGRGLDHSGTDTGTDERGQATPGAEIGVDVDEADPALNAAMIGIAQRARPGEREEVGAVEAHLRAILTGDVGAEPAVELIADADAVEHAAVKTVAILVEGRAGRQPVVGVDVQLGLGVGHADVAAQIPAAEILDRRGCIRHRGRRHDRHVGSERRRGQQRCRACGNQGLYATHWLRPFGPVRRHKAPRLKLTGGRCQQMFKRHLTLIFKRRPNEDAPYGESSANGLRHLRQEHREQADRRQECAELIDEGDRGVVGKLAKHRGAQPADAERDAEEHAGDHAEAMRHQFLREHDDRRRRRRDDQADHDRQHRAGEQPGIGQRQRERQRAEDREPDHVFAAEAIAERATDERAGSVRGKEDEQIELCRLRRDAEPVDQIEDVIARQARDIELFGEQQRDQHDKCGHHAPPVRMVRMPLDGGGLLAGNLRLVPDADA</sequence>
<name>A0A401TIL3_CHIPU</name>
<accession>A0A401TIL3</accession>
<evidence type="ECO:0000313" key="2">
    <source>
        <dbReference type="EMBL" id="GCC42489.1"/>
    </source>
</evidence>
<feature type="compositionally biased region" description="Basic and acidic residues" evidence="1">
    <location>
        <begin position="288"/>
        <end position="333"/>
    </location>
</feature>
<feature type="region of interest" description="Disordered" evidence="1">
    <location>
        <begin position="1"/>
        <end position="42"/>
    </location>
</feature>
<feature type="region of interest" description="Disordered" evidence="1">
    <location>
        <begin position="279"/>
        <end position="353"/>
    </location>
</feature>
<evidence type="ECO:0000313" key="3">
    <source>
        <dbReference type="Proteomes" id="UP000287033"/>
    </source>
</evidence>
<feature type="compositionally biased region" description="Basic and acidic residues" evidence="1">
    <location>
        <begin position="341"/>
        <end position="353"/>
    </location>
</feature>
<dbReference type="EMBL" id="BEZZ01087733">
    <property type="protein sequence ID" value="GCC42489.1"/>
    <property type="molecule type" value="Genomic_DNA"/>
</dbReference>
<feature type="non-terminal residue" evidence="2">
    <location>
        <position position="1"/>
    </location>
</feature>
<comment type="caution">
    <text evidence="2">The sequence shown here is derived from an EMBL/GenBank/DDBJ whole genome shotgun (WGS) entry which is preliminary data.</text>
</comment>
<gene>
    <name evidence="2" type="ORF">chiPu_0026807</name>
</gene>
<evidence type="ECO:0000256" key="1">
    <source>
        <dbReference type="SAM" id="MobiDB-lite"/>
    </source>
</evidence>
<organism evidence="2 3">
    <name type="scientific">Chiloscyllium punctatum</name>
    <name type="common">Brownbanded bambooshark</name>
    <name type="synonym">Hemiscyllium punctatum</name>
    <dbReference type="NCBI Taxonomy" id="137246"/>
    <lineage>
        <taxon>Eukaryota</taxon>
        <taxon>Metazoa</taxon>
        <taxon>Chordata</taxon>
        <taxon>Craniata</taxon>
        <taxon>Vertebrata</taxon>
        <taxon>Chondrichthyes</taxon>
        <taxon>Elasmobranchii</taxon>
        <taxon>Galeomorphii</taxon>
        <taxon>Galeoidea</taxon>
        <taxon>Orectolobiformes</taxon>
        <taxon>Hemiscylliidae</taxon>
        <taxon>Chiloscyllium</taxon>
    </lineage>
</organism>
<reference evidence="2 3" key="1">
    <citation type="journal article" date="2018" name="Nat. Ecol. Evol.">
        <title>Shark genomes provide insights into elasmobranch evolution and the origin of vertebrates.</title>
        <authorList>
            <person name="Hara Y"/>
            <person name="Yamaguchi K"/>
            <person name="Onimaru K"/>
            <person name="Kadota M"/>
            <person name="Koyanagi M"/>
            <person name="Keeley SD"/>
            <person name="Tatsumi K"/>
            <person name="Tanaka K"/>
            <person name="Motone F"/>
            <person name="Kageyama Y"/>
            <person name="Nozu R"/>
            <person name="Adachi N"/>
            <person name="Nishimura O"/>
            <person name="Nakagawa R"/>
            <person name="Tanegashima C"/>
            <person name="Kiyatake I"/>
            <person name="Matsumoto R"/>
            <person name="Murakumo K"/>
            <person name="Nishida K"/>
            <person name="Terakita A"/>
            <person name="Kuratani S"/>
            <person name="Sato K"/>
            <person name="Hyodo S Kuraku.S."/>
        </authorList>
    </citation>
    <scope>NUCLEOTIDE SEQUENCE [LARGE SCALE GENOMIC DNA]</scope>
</reference>
<feature type="non-terminal residue" evidence="2">
    <location>
        <position position="454"/>
    </location>
</feature>
<dbReference type="AlphaFoldDB" id="A0A401TIL3"/>
<dbReference type="Proteomes" id="UP000287033">
    <property type="component" value="Unassembled WGS sequence"/>
</dbReference>
<feature type="compositionally biased region" description="Basic and acidic residues" evidence="1">
    <location>
        <begin position="12"/>
        <end position="38"/>
    </location>
</feature>
<proteinExistence type="predicted"/>
<keyword evidence="3" id="KW-1185">Reference proteome</keyword>
<protein>
    <submittedName>
        <fullName evidence="2">Uncharacterized protein</fullName>
    </submittedName>
</protein>